<gene>
    <name evidence="6" type="ORF">J4Q44_G00230960</name>
</gene>
<evidence type="ECO:0000313" key="7">
    <source>
        <dbReference type="Proteomes" id="UP001356427"/>
    </source>
</evidence>
<comment type="caution">
    <text evidence="6">The sequence shown here is derived from an EMBL/GenBank/DDBJ whole genome shotgun (WGS) entry which is preliminary data.</text>
</comment>
<comment type="subcellular location">
    <subcellularLocation>
        <location evidence="2">Endomembrane system</location>
        <topology evidence="2">Single-pass type IV membrane protein</topology>
    </subcellularLocation>
</comment>
<dbReference type="EMBL" id="JAGTTL010000021">
    <property type="protein sequence ID" value="KAK6306171.1"/>
    <property type="molecule type" value="Genomic_DNA"/>
</dbReference>
<dbReference type="SUPFAM" id="SSF58038">
    <property type="entry name" value="SNARE fusion complex"/>
    <property type="match status" value="1"/>
</dbReference>
<comment type="similarity">
    <text evidence="1">Belongs to the synaptobrevin family.</text>
</comment>
<dbReference type="InterPro" id="IPR016444">
    <property type="entry name" value="Synaptobrevin/VAMP"/>
</dbReference>
<evidence type="ECO:0000256" key="2">
    <source>
        <dbReference type="ARBA" id="ARBA00046280"/>
    </source>
</evidence>
<dbReference type="InterPro" id="IPR001388">
    <property type="entry name" value="Synaptobrevin-like"/>
</dbReference>
<reference evidence="6 7" key="1">
    <citation type="submission" date="2021-04" db="EMBL/GenBank/DDBJ databases">
        <authorList>
            <person name="De Guttry C."/>
            <person name="Zahm M."/>
            <person name="Klopp C."/>
            <person name="Cabau C."/>
            <person name="Louis A."/>
            <person name="Berthelot C."/>
            <person name="Parey E."/>
            <person name="Roest Crollius H."/>
            <person name="Montfort J."/>
            <person name="Robinson-Rechavi M."/>
            <person name="Bucao C."/>
            <person name="Bouchez O."/>
            <person name="Gislard M."/>
            <person name="Lluch J."/>
            <person name="Milhes M."/>
            <person name="Lampietro C."/>
            <person name="Lopez Roques C."/>
            <person name="Donnadieu C."/>
            <person name="Braasch I."/>
            <person name="Desvignes T."/>
            <person name="Postlethwait J."/>
            <person name="Bobe J."/>
            <person name="Wedekind C."/>
            <person name="Guiguen Y."/>
        </authorList>
    </citation>
    <scope>NUCLEOTIDE SEQUENCE [LARGE SCALE GENOMIC DNA]</scope>
    <source>
        <strain evidence="6">Cs_M1</strain>
        <tissue evidence="6">Blood</tissue>
    </source>
</reference>
<keyword evidence="7" id="KW-1185">Reference proteome</keyword>
<keyword evidence="3" id="KW-0175">Coiled coil</keyword>
<dbReference type="PRINTS" id="PR00219">
    <property type="entry name" value="SYNAPTOBREVN"/>
</dbReference>
<proteinExistence type="inferred from homology"/>
<dbReference type="InterPro" id="IPR042855">
    <property type="entry name" value="V_SNARE_CC"/>
</dbReference>
<name>A0AAN8QNK4_9TELE</name>
<organism evidence="6 7">
    <name type="scientific">Coregonus suidteri</name>
    <dbReference type="NCBI Taxonomy" id="861788"/>
    <lineage>
        <taxon>Eukaryota</taxon>
        <taxon>Metazoa</taxon>
        <taxon>Chordata</taxon>
        <taxon>Craniata</taxon>
        <taxon>Vertebrata</taxon>
        <taxon>Euteleostomi</taxon>
        <taxon>Actinopterygii</taxon>
        <taxon>Neopterygii</taxon>
        <taxon>Teleostei</taxon>
        <taxon>Protacanthopterygii</taxon>
        <taxon>Salmoniformes</taxon>
        <taxon>Salmonidae</taxon>
        <taxon>Coregoninae</taxon>
        <taxon>Coregonus</taxon>
    </lineage>
</organism>
<dbReference type="PANTHER" id="PTHR45701">
    <property type="entry name" value="SYNAPTOBREVIN FAMILY MEMBER"/>
    <property type="match status" value="1"/>
</dbReference>
<protein>
    <recommendedName>
        <fullName evidence="5">V-SNARE coiled-coil homology domain-containing protein</fullName>
    </recommendedName>
</protein>
<dbReference type="GO" id="GO:0016192">
    <property type="term" value="P:vesicle-mediated transport"/>
    <property type="evidence" value="ECO:0007669"/>
    <property type="project" value="InterPro"/>
</dbReference>
<evidence type="ECO:0000256" key="1">
    <source>
        <dbReference type="ARBA" id="ARBA00008025"/>
    </source>
</evidence>
<dbReference type="Proteomes" id="UP001356427">
    <property type="component" value="Unassembled WGS sequence"/>
</dbReference>
<dbReference type="Pfam" id="PF00957">
    <property type="entry name" value="Synaptobrevin"/>
    <property type="match status" value="1"/>
</dbReference>
<evidence type="ECO:0000313" key="6">
    <source>
        <dbReference type="EMBL" id="KAK6306171.1"/>
    </source>
</evidence>
<evidence type="ECO:0000256" key="4">
    <source>
        <dbReference type="SAM" id="Phobius"/>
    </source>
</evidence>
<sequence length="112" mass="12439">MENGKNRLQQAQDEVEEVKVIMLDNLNNAAERSGKLRDLDNRADELLEKSKAFSKSARKVKQQKWYEHRKMKVLLIAVGVVIAAIIIGIIAWLASGSDDREQPAAGQPTSGP</sequence>
<dbReference type="AlphaFoldDB" id="A0AAN8QNK4"/>
<dbReference type="Gene3D" id="1.20.5.110">
    <property type="match status" value="1"/>
</dbReference>
<feature type="transmembrane region" description="Helical" evidence="4">
    <location>
        <begin position="73"/>
        <end position="94"/>
    </location>
</feature>
<accession>A0AAN8QNK4</accession>
<dbReference type="GO" id="GO:0016020">
    <property type="term" value="C:membrane"/>
    <property type="evidence" value="ECO:0007669"/>
    <property type="project" value="InterPro"/>
</dbReference>
<evidence type="ECO:0000259" key="5">
    <source>
        <dbReference type="PROSITE" id="PS50892"/>
    </source>
</evidence>
<evidence type="ECO:0000256" key="3">
    <source>
        <dbReference type="PROSITE-ProRule" id="PRU00290"/>
    </source>
</evidence>
<keyword evidence="4" id="KW-1133">Transmembrane helix</keyword>
<dbReference type="GO" id="GO:0012505">
    <property type="term" value="C:endomembrane system"/>
    <property type="evidence" value="ECO:0007669"/>
    <property type="project" value="UniProtKB-SubCell"/>
</dbReference>
<dbReference type="PROSITE" id="PS50892">
    <property type="entry name" value="V_SNARE"/>
    <property type="match status" value="1"/>
</dbReference>
<feature type="domain" description="V-SNARE coiled-coil homology" evidence="5">
    <location>
        <begin position="7"/>
        <end position="67"/>
    </location>
</feature>
<keyword evidence="4" id="KW-0812">Transmembrane</keyword>
<keyword evidence="4" id="KW-0472">Membrane</keyword>